<dbReference type="Pfam" id="PF13377">
    <property type="entry name" value="Peripla_BP_3"/>
    <property type="match status" value="1"/>
</dbReference>
<dbReference type="PANTHER" id="PTHR30146">
    <property type="entry name" value="LACI-RELATED TRANSCRIPTIONAL REPRESSOR"/>
    <property type="match status" value="1"/>
</dbReference>
<evidence type="ECO:0000259" key="5">
    <source>
        <dbReference type="PROSITE" id="PS50932"/>
    </source>
</evidence>
<dbReference type="PRINTS" id="PR00036">
    <property type="entry name" value="HTHLACI"/>
</dbReference>
<dbReference type="InterPro" id="IPR000843">
    <property type="entry name" value="HTH_LacI"/>
</dbReference>
<evidence type="ECO:0000256" key="2">
    <source>
        <dbReference type="ARBA" id="ARBA00023125"/>
    </source>
</evidence>
<proteinExistence type="predicted"/>
<name>A0AAU6SBH4_9MICO</name>
<dbReference type="PROSITE" id="PS00356">
    <property type="entry name" value="HTH_LACI_1"/>
    <property type="match status" value="1"/>
</dbReference>
<dbReference type="InterPro" id="IPR028082">
    <property type="entry name" value="Peripla_BP_I"/>
</dbReference>
<dbReference type="PROSITE" id="PS50932">
    <property type="entry name" value="HTH_LACI_2"/>
    <property type="match status" value="1"/>
</dbReference>
<dbReference type="CDD" id="cd01392">
    <property type="entry name" value="HTH_LacI"/>
    <property type="match status" value="1"/>
</dbReference>
<evidence type="ECO:0000313" key="6">
    <source>
        <dbReference type="EMBL" id="WZO34192.1"/>
    </source>
</evidence>
<dbReference type="PANTHER" id="PTHR30146:SF109">
    <property type="entry name" value="HTH-TYPE TRANSCRIPTIONAL REGULATOR GALS"/>
    <property type="match status" value="1"/>
</dbReference>
<organism evidence="6">
    <name type="scientific">Microbacterium sp. LWS13-1.2</name>
    <dbReference type="NCBI Taxonomy" id="3135264"/>
    <lineage>
        <taxon>Bacteria</taxon>
        <taxon>Bacillati</taxon>
        <taxon>Actinomycetota</taxon>
        <taxon>Actinomycetes</taxon>
        <taxon>Micrococcales</taxon>
        <taxon>Microbacteriaceae</taxon>
        <taxon>Microbacterium</taxon>
    </lineage>
</organism>
<dbReference type="Gene3D" id="3.40.50.2300">
    <property type="match status" value="2"/>
</dbReference>
<dbReference type="SUPFAM" id="SSF47413">
    <property type="entry name" value="lambda repressor-like DNA-binding domains"/>
    <property type="match status" value="1"/>
</dbReference>
<sequence>MTDEKQARSANIFDVARLAGVSHQTVSRVLNDLPNVRPATRARVEQAIAQLRYSPSPAARALVTRRTRTIGLVAPGVSDYGPTSVATAFNFAARAERYSVETVSALDPDPAAVREVIESLLRQRVDAIVLIVVDIGVLEVVRGLDLSIPVVAAAATARRSPLIVSIDQYRGARSAVRHLAELGHTRILHLAGPQRAPDAVERIRGWRDELGSRRLEVVEPRHGDWSAASGYRLGADLDIGPGAAVFASNDHMSIGLLSALRERGLRVPEDVSVVGFDDVPEAGYLYPALTTVRQDFASLGELMMQKVLIAVEEPDSVTEDTPLPTHLIVRNSTRPQGPTPSAAERLSPS</sequence>
<evidence type="ECO:0000256" key="1">
    <source>
        <dbReference type="ARBA" id="ARBA00023015"/>
    </source>
</evidence>
<dbReference type="AlphaFoldDB" id="A0AAU6SBH4"/>
<dbReference type="GO" id="GO:0000976">
    <property type="term" value="F:transcription cis-regulatory region binding"/>
    <property type="evidence" value="ECO:0007669"/>
    <property type="project" value="TreeGrafter"/>
</dbReference>
<keyword evidence="2 6" id="KW-0238">DNA-binding</keyword>
<dbReference type="Pfam" id="PF00356">
    <property type="entry name" value="LacI"/>
    <property type="match status" value="1"/>
</dbReference>
<dbReference type="SMART" id="SM00354">
    <property type="entry name" value="HTH_LACI"/>
    <property type="match status" value="1"/>
</dbReference>
<dbReference type="CDD" id="cd01574">
    <property type="entry name" value="PBP1_LacI"/>
    <property type="match status" value="1"/>
</dbReference>
<dbReference type="Gene3D" id="1.10.260.40">
    <property type="entry name" value="lambda repressor-like DNA-binding domains"/>
    <property type="match status" value="1"/>
</dbReference>
<dbReference type="InterPro" id="IPR010982">
    <property type="entry name" value="Lambda_DNA-bd_dom_sf"/>
</dbReference>
<dbReference type="EMBL" id="CP151632">
    <property type="protein sequence ID" value="WZO34192.1"/>
    <property type="molecule type" value="Genomic_DNA"/>
</dbReference>
<reference evidence="6" key="1">
    <citation type="submission" date="2024-04" db="EMBL/GenBank/DDBJ databases">
        <authorList>
            <person name="Roder T."/>
            <person name="Oberhansli S."/>
            <person name="Kreuzer M."/>
        </authorList>
    </citation>
    <scope>NUCLEOTIDE SEQUENCE</scope>
    <source>
        <strain evidence="6">LWS13-1.2</strain>
    </source>
</reference>
<accession>A0AAU6SBH4</accession>
<gene>
    <name evidence="6" type="ORF">MRBLWS13_001840</name>
</gene>
<evidence type="ECO:0000256" key="4">
    <source>
        <dbReference type="SAM" id="MobiDB-lite"/>
    </source>
</evidence>
<feature type="region of interest" description="Disordered" evidence="4">
    <location>
        <begin position="327"/>
        <end position="349"/>
    </location>
</feature>
<protein>
    <submittedName>
        <fullName evidence="6">LacI family DNA-binding transcriptional regulator</fullName>
    </submittedName>
</protein>
<dbReference type="SUPFAM" id="SSF53822">
    <property type="entry name" value="Periplasmic binding protein-like I"/>
    <property type="match status" value="1"/>
</dbReference>
<evidence type="ECO:0000256" key="3">
    <source>
        <dbReference type="ARBA" id="ARBA00023163"/>
    </source>
</evidence>
<keyword evidence="3" id="KW-0804">Transcription</keyword>
<dbReference type="RefSeq" id="WP_349428743.1">
    <property type="nucleotide sequence ID" value="NZ_CP151632.1"/>
</dbReference>
<dbReference type="GO" id="GO:0003700">
    <property type="term" value="F:DNA-binding transcription factor activity"/>
    <property type="evidence" value="ECO:0007669"/>
    <property type="project" value="TreeGrafter"/>
</dbReference>
<feature type="domain" description="HTH lacI-type" evidence="5">
    <location>
        <begin position="10"/>
        <end position="64"/>
    </location>
</feature>
<keyword evidence="1" id="KW-0805">Transcription regulation</keyword>
<dbReference type="InterPro" id="IPR046335">
    <property type="entry name" value="LacI/GalR-like_sensor"/>
</dbReference>